<evidence type="ECO:0000313" key="10">
    <source>
        <dbReference type="Proteomes" id="UP001217089"/>
    </source>
</evidence>
<dbReference type="EMBL" id="JARBDR010000214">
    <property type="protein sequence ID" value="KAJ8318002.1"/>
    <property type="molecule type" value="Genomic_DNA"/>
</dbReference>
<dbReference type="InterPro" id="IPR005522">
    <property type="entry name" value="IPK"/>
</dbReference>
<dbReference type="Pfam" id="PF03770">
    <property type="entry name" value="IPK"/>
    <property type="match status" value="1"/>
</dbReference>
<dbReference type="PANTHER" id="PTHR12400">
    <property type="entry name" value="INOSITOL POLYPHOSPHATE KINASE"/>
    <property type="match status" value="1"/>
</dbReference>
<sequence length="360" mass="41518">MVNIRGMVVLEHNIFIAWQHACTYNLKAKQKVMSLSHVAPALPPGTKPLANQVAGHKYGEGKSKLGCLQHIDGTILKPVQYPPKGQREVDFYQTVFNNENTEEILQQLRCHVPQFFGIFESAENPKIKYLKLENLMYKFSQPCVLDIKMGKVTYDPEAPPEKIALELAKFPPAINLGYQFSGMQVFNPEQKKIVKYDKYYCKKLTEDTIIKQGFGKFFMIDSNFKRSLIKVVIRKLKSMKDWFLKQRKYAFYASSILMVYDGDKKQEEDCEMDYKSYDGIQDNVGHIADNERTVNGTANSENERTNVSAKMDEEIIVDENIEVKMIDFTHVFHSSEEDQNYLFGLENLIHHLEILLQDGS</sequence>
<comment type="catalytic activity">
    <reaction evidence="6">
        <text>1D-myo-inositol 1,4,5-trisphosphate + 2 ATP = 1D-myo-inositol 1,3,4,5,6-pentakisphosphate + 2 ADP + 2 H(+)</text>
        <dbReference type="Rhea" id="RHEA:32359"/>
        <dbReference type="ChEBI" id="CHEBI:15378"/>
        <dbReference type="ChEBI" id="CHEBI:30616"/>
        <dbReference type="ChEBI" id="CHEBI:57733"/>
        <dbReference type="ChEBI" id="CHEBI:203600"/>
        <dbReference type="ChEBI" id="CHEBI:456216"/>
        <dbReference type="EC" id="2.7.1.151"/>
    </reaction>
</comment>
<dbReference type="InterPro" id="IPR038286">
    <property type="entry name" value="IPK_sf"/>
</dbReference>
<evidence type="ECO:0000256" key="5">
    <source>
        <dbReference type="ARBA" id="ARBA00022840"/>
    </source>
</evidence>
<evidence type="ECO:0000256" key="2">
    <source>
        <dbReference type="ARBA" id="ARBA00022679"/>
    </source>
</evidence>
<evidence type="ECO:0000313" key="9">
    <source>
        <dbReference type="EMBL" id="KAJ8318002.1"/>
    </source>
</evidence>
<evidence type="ECO:0000256" key="6">
    <source>
        <dbReference type="ARBA" id="ARBA00036164"/>
    </source>
</evidence>
<keyword evidence="4 8" id="KW-0418">Kinase</keyword>
<dbReference type="Proteomes" id="UP001217089">
    <property type="component" value="Unassembled WGS sequence"/>
</dbReference>
<name>A0ABQ9FMY6_TEGGR</name>
<comment type="caution">
    <text evidence="9">The sequence shown here is derived from an EMBL/GenBank/DDBJ whole genome shotgun (WGS) entry which is preliminary data.</text>
</comment>
<dbReference type="Gene3D" id="3.30.470.160">
    <property type="entry name" value="Inositol polyphosphate kinase"/>
    <property type="match status" value="1"/>
</dbReference>
<proteinExistence type="inferred from homology"/>
<evidence type="ECO:0000256" key="3">
    <source>
        <dbReference type="ARBA" id="ARBA00022741"/>
    </source>
</evidence>
<dbReference type="EC" id="2.7.-.-" evidence="8"/>
<evidence type="ECO:0000256" key="7">
    <source>
        <dbReference type="ARBA" id="ARBA00036525"/>
    </source>
</evidence>
<keyword evidence="3" id="KW-0547">Nucleotide-binding</keyword>
<protein>
    <recommendedName>
        <fullName evidence="8">Kinase</fullName>
        <ecNumber evidence="8">2.7.-.-</ecNumber>
    </recommendedName>
</protein>
<evidence type="ECO:0000256" key="8">
    <source>
        <dbReference type="RuleBase" id="RU363090"/>
    </source>
</evidence>
<gene>
    <name evidence="9" type="ORF">KUTeg_003093</name>
</gene>
<evidence type="ECO:0000256" key="1">
    <source>
        <dbReference type="ARBA" id="ARBA00007374"/>
    </source>
</evidence>
<comment type="similarity">
    <text evidence="1 8">Belongs to the inositol phosphokinase (IPK) family.</text>
</comment>
<accession>A0ABQ9FMY6</accession>
<keyword evidence="10" id="KW-1185">Reference proteome</keyword>
<organism evidence="9 10">
    <name type="scientific">Tegillarca granosa</name>
    <name type="common">Malaysian cockle</name>
    <name type="synonym">Anadara granosa</name>
    <dbReference type="NCBI Taxonomy" id="220873"/>
    <lineage>
        <taxon>Eukaryota</taxon>
        <taxon>Metazoa</taxon>
        <taxon>Spiralia</taxon>
        <taxon>Lophotrochozoa</taxon>
        <taxon>Mollusca</taxon>
        <taxon>Bivalvia</taxon>
        <taxon>Autobranchia</taxon>
        <taxon>Pteriomorphia</taxon>
        <taxon>Arcoida</taxon>
        <taxon>Arcoidea</taxon>
        <taxon>Arcidae</taxon>
        <taxon>Tegillarca</taxon>
    </lineage>
</organism>
<keyword evidence="5" id="KW-0067">ATP-binding</keyword>
<keyword evidence="2 8" id="KW-0808">Transferase</keyword>
<reference evidence="9 10" key="1">
    <citation type="submission" date="2022-12" db="EMBL/GenBank/DDBJ databases">
        <title>Chromosome-level genome of Tegillarca granosa.</title>
        <authorList>
            <person name="Kim J."/>
        </authorList>
    </citation>
    <scope>NUCLEOTIDE SEQUENCE [LARGE SCALE GENOMIC DNA]</scope>
    <source>
        <strain evidence="9">Teg-2019</strain>
        <tissue evidence="9">Adductor muscle</tissue>
    </source>
</reference>
<evidence type="ECO:0000256" key="4">
    <source>
        <dbReference type="ARBA" id="ARBA00022777"/>
    </source>
</evidence>
<comment type="catalytic activity">
    <reaction evidence="7">
        <text>1D-myo-inositol 1,3,4,6-tetrakisphosphate + ATP = 1D-myo-inositol 1,3,4,5,6-pentakisphosphate + ADP + H(+)</text>
        <dbReference type="Rhea" id="RHEA:12717"/>
        <dbReference type="ChEBI" id="CHEBI:15378"/>
        <dbReference type="ChEBI" id="CHEBI:30616"/>
        <dbReference type="ChEBI" id="CHEBI:57660"/>
        <dbReference type="ChEBI" id="CHEBI:57733"/>
        <dbReference type="ChEBI" id="CHEBI:456216"/>
        <dbReference type="EC" id="2.7.1.140"/>
    </reaction>
</comment>
<dbReference type="SUPFAM" id="SSF56104">
    <property type="entry name" value="SAICAR synthase-like"/>
    <property type="match status" value="1"/>
</dbReference>
<dbReference type="PANTHER" id="PTHR12400:SF51">
    <property type="entry name" value="INOSITOL POLYPHOSPHATE MULTIKINASE"/>
    <property type="match status" value="1"/>
</dbReference>